<sequence>MQLLVHEEREQHPVKRNGDVQRQPQWRPNPEDRCVSQFPDHRIRSLQNPEHSGLVEGSGAIPPRYCWNPSSSFWLRS</sequence>
<protein>
    <submittedName>
        <fullName evidence="2">Uncharacterized protein</fullName>
    </submittedName>
</protein>
<proteinExistence type="predicted"/>
<feature type="compositionally biased region" description="Basic and acidic residues" evidence="1">
    <location>
        <begin position="1"/>
        <end position="19"/>
    </location>
</feature>
<reference evidence="2" key="1">
    <citation type="submission" date="2014-05" db="EMBL/GenBank/DDBJ databases">
        <authorList>
            <person name="Chronopoulou M."/>
        </authorList>
    </citation>
    <scope>NUCLEOTIDE SEQUENCE</scope>
    <source>
        <tissue evidence="2">Whole organism</tissue>
    </source>
</reference>
<organism evidence="2">
    <name type="scientific">Lepeophtheirus salmonis</name>
    <name type="common">Salmon louse</name>
    <name type="synonym">Caligus salmonis</name>
    <dbReference type="NCBI Taxonomy" id="72036"/>
    <lineage>
        <taxon>Eukaryota</taxon>
        <taxon>Metazoa</taxon>
        <taxon>Ecdysozoa</taxon>
        <taxon>Arthropoda</taxon>
        <taxon>Crustacea</taxon>
        <taxon>Multicrustacea</taxon>
        <taxon>Hexanauplia</taxon>
        <taxon>Copepoda</taxon>
        <taxon>Siphonostomatoida</taxon>
        <taxon>Caligidae</taxon>
        <taxon>Lepeophtheirus</taxon>
    </lineage>
</organism>
<name>A0A0K2V883_LEPSM</name>
<dbReference type="EMBL" id="HACA01028976">
    <property type="protein sequence ID" value="CDW46337.1"/>
    <property type="molecule type" value="Transcribed_RNA"/>
</dbReference>
<dbReference type="AlphaFoldDB" id="A0A0K2V883"/>
<evidence type="ECO:0000313" key="2">
    <source>
        <dbReference type="EMBL" id="CDW46337.1"/>
    </source>
</evidence>
<accession>A0A0K2V883</accession>
<feature type="region of interest" description="Disordered" evidence="1">
    <location>
        <begin position="1"/>
        <end position="32"/>
    </location>
</feature>
<evidence type="ECO:0000256" key="1">
    <source>
        <dbReference type="SAM" id="MobiDB-lite"/>
    </source>
</evidence>